<keyword evidence="2" id="KW-0413">Isomerase</keyword>
<dbReference type="GeneID" id="90532992"/>
<dbReference type="Gene3D" id="3.40.50.1240">
    <property type="entry name" value="Phosphoglycerate mutase-like"/>
    <property type="match status" value="1"/>
</dbReference>
<comment type="caution">
    <text evidence="3">The sequence shown here is derived from an EMBL/GenBank/DDBJ whole genome shotgun (WGS) entry which is preliminary data.</text>
</comment>
<dbReference type="Pfam" id="PF00300">
    <property type="entry name" value="His_Phos_1"/>
    <property type="match status" value="1"/>
</dbReference>
<dbReference type="InterPro" id="IPR050275">
    <property type="entry name" value="PGM_Phosphatase"/>
</dbReference>
<accession>A0ABT1S345</accession>
<organism evidence="3 4">
    <name type="scientific">Neglectibacter timonensis</name>
    <dbReference type="NCBI Taxonomy" id="1776382"/>
    <lineage>
        <taxon>Bacteria</taxon>
        <taxon>Bacillati</taxon>
        <taxon>Bacillota</taxon>
        <taxon>Clostridia</taxon>
        <taxon>Eubacteriales</taxon>
        <taxon>Oscillospiraceae</taxon>
        <taxon>Neglectibacter</taxon>
    </lineage>
</organism>
<dbReference type="RefSeq" id="WP_066865573.1">
    <property type="nucleotide sequence ID" value="NZ_CABKVV010000014.1"/>
</dbReference>
<dbReference type="PANTHER" id="PTHR48100:SF1">
    <property type="entry name" value="HISTIDINE PHOSPHATASE FAMILY PROTEIN-RELATED"/>
    <property type="match status" value="1"/>
</dbReference>
<evidence type="ECO:0000313" key="3">
    <source>
        <dbReference type="EMBL" id="MCQ4841228.1"/>
    </source>
</evidence>
<dbReference type="Proteomes" id="UP001524473">
    <property type="component" value="Unassembled WGS sequence"/>
</dbReference>
<keyword evidence="1" id="KW-0324">Glycolysis</keyword>
<dbReference type="CDD" id="cd07067">
    <property type="entry name" value="HP_PGM_like"/>
    <property type="match status" value="1"/>
</dbReference>
<keyword evidence="4" id="KW-1185">Reference proteome</keyword>
<dbReference type="PANTHER" id="PTHR48100">
    <property type="entry name" value="BROAD-SPECIFICITY PHOSPHATASE YOR283W-RELATED"/>
    <property type="match status" value="1"/>
</dbReference>
<sequence length="199" mass="21860">MDLFLARHGETVSNAVGRALGGGGDSPLTANGVRQAEEMGKLLAGITFDAVYSSPLGRAVDTVRIAFQGNVQPIQDERLLEIGLGDMEGLTWKEIVRQYPQSSTFMADPAAYVPPPNGEPLQEMIARIDDFLCDLAEKDYRRVLIQTHGYVLRVFYACMTDHTVAAIGRSPGYGNCEVVSYRVKKQLYVRSSGLSEKQE</sequence>
<dbReference type="InterPro" id="IPR029033">
    <property type="entry name" value="His_PPase_superfam"/>
</dbReference>
<dbReference type="SMART" id="SM00855">
    <property type="entry name" value="PGAM"/>
    <property type="match status" value="1"/>
</dbReference>
<proteinExistence type="predicted"/>
<dbReference type="PROSITE" id="PS00175">
    <property type="entry name" value="PG_MUTASE"/>
    <property type="match status" value="1"/>
</dbReference>
<dbReference type="EMBL" id="JANFZH010000041">
    <property type="protein sequence ID" value="MCQ4841228.1"/>
    <property type="molecule type" value="Genomic_DNA"/>
</dbReference>
<evidence type="ECO:0000313" key="4">
    <source>
        <dbReference type="Proteomes" id="UP001524473"/>
    </source>
</evidence>
<evidence type="ECO:0000256" key="2">
    <source>
        <dbReference type="ARBA" id="ARBA00023235"/>
    </source>
</evidence>
<dbReference type="InterPro" id="IPR001345">
    <property type="entry name" value="PG/BPGM_mutase_AS"/>
</dbReference>
<name>A0ABT1S345_9FIRM</name>
<evidence type="ECO:0000256" key="1">
    <source>
        <dbReference type="ARBA" id="ARBA00023152"/>
    </source>
</evidence>
<dbReference type="InterPro" id="IPR013078">
    <property type="entry name" value="His_Pase_superF_clade-1"/>
</dbReference>
<gene>
    <name evidence="3" type="ORF">NE695_15040</name>
</gene>
<dbReference type="PIRSF" id="PIRSF000709">
    <property type="entry name" value="6PFK_2-Ptase"/>
    <property type="match status" value="1"/>
</dbReference>
<protein>
    <submittedName>
        <fullName evidence="3">Histidine phosphatase family protein</fullName>
    </submittedName>
</protein>
<dbReference type="SUPFAM" id="SSF53254">
    <property type="entry name" value="Phosphoglycerate mutase-like"/>
    <property type="match status" value="1"/>
</dbReference>
<reference evidence="3 4" key="1">
    <citation type="submission" date="2022-06" db="EMBL/GenBank/DDBJ databases">
        <title>Isolation of gut microbiota from human fecal samples.</title>
        <authorList>
            <person name="Pamer E.G."/>
            <person name="Barat B."/>
            <person name="Waligurski E."/>
            <person name="Medina S."/>
            <person name="Paddock L."/>
            <person name="Mostad J."/>
        </authorList>
    </citation>
    <scope>NUCLEOTIDE SEQUENCE [LARGE SCALE GENOMIC DNA]</scope>
    <source>
        <strain evidence="3 4">DFI.9.73</strain>
    </source>
</reference>